<feature type="transmembrane region" description="Helical" evidence="1">
    <location>
        <begin position="68"/>
        <end position="86"/>
    </location>
</feature>
<dbReference type="AlphaFoldDB" id="A0A5C8G9X4"/>
<evidence type="ECO:0000313" key="3">
    <source>
        <dbReference type="Proteomes" id="UP000325013"/>
    </source>
</evidence>
<gene>
    <name evidence="2" type="ORF">EPJ67_01120</name>
</gene>
<accession>A0A5C8G9X4</accession>
<organism evidence="2 3">
    <name type="scientific">Brachyspira aalborgi</name>
    <dbReference type="NCBI Taxonomy" id="29522"/>
    <lineage>
        <taxon>Bacteria</taxon>
        <taxon>Pseudomonadati</taxon>
        <taxon>Spirochaetota</taxon>
        <taxon>Spirochaetia</taxon>
        <taxon>Brachyspirales</taxon>
        <taxon>Brachyspiraceae</taxon>
        <taxon>Brachyspira</taxon>
    </lineage>
</organism>
<name>A0A5C8G9X4_9SPIR</name>
<protein>
    <submittedName>
        <fullName evidence="2">Uncharacterized protein</fullName>
    </submittedName>
</protein>
<comment type="caution">
    <text evidence="2">The sequence shown here is derived from an EMBL/GenBank/DDBJ whole genome shotgun (WGS) entry which is preliminary data.</text>
</comment>
<dbReference type="EMBL" id="SAYJ01000007">
    <property type="protein sequence ID" value="TXJ58762.1"/>
    <property type="molecule type" value="Genomic_DNA"/>
</dbReference>
<feature type="transmembrane region" description="Helical" evidence="1">
    <location>
        <begin position="25"/>
        <end position="47"/>
    </location>
</feature>
<reference evidence="2 3" key="1">
    <citation type="journal article" date="1992" name="Lakartidningen">
        <title>[Penicillin V and not amoxicillin is the first choice preparation in acute otitis].</title>
        <authorList>
            <person name="Kamme C."/>
            <person name="Lundgren K."/>
            <person name="Prellner K."/>
        </authorList>
    </citation>
    <scope>NUCLEOTIDE SEQUENCE [LARGE SCALE GENOMIC DNA]</scope>
    <source>
        <strain evidence="2 3">PC2777IV</strain>
    </source>
</reference>
<evidence type="ECO:0000313" key="2">
    <source>
        <dbReference type="EMBL" id="TXJ58762.1"/>
    </source>
</evidence>
<dbReference type="Proteomes" id="UP000325013">
    <property type="component" value="Unassembled WGS sequence"/>
</dbReference>
<sequence>MNSIQFNSIQFNSIQFNSICNNFKFYFFINSCNFINILCLFFKYSLFCYKFYFSFKFLKINFGKKHSIFVLNAFYKYYILMEGFYYEKSKKLIIN</sequence>
<evidence type="ECO:0000256" key="1">
    <source>
        <dbReference type="SAM" id="Phobius"/>
    </source>
</evidence>
<keyword evidence="1" id="KW-0472">Membrane</keyword>
<keyword evidence="1" id="KW-1133">Transmembrane helix</keyword>
<keyword evidence="1" id="KW-0812">Transmembrane</keyword>
<proteinExistence type="predicted"/>